<sequence>MPHDFTHHRPASPALARDDLAHRHPASPALTRDDPMALPLTYPGLLPQGPGVLAGHRFLPLAGHDGDWHVEGSPIDTWLTARGAAPMRARHAVVAVGSNAAPAQLHRKFTRHRVPTVAPLTRVRVRGLAPGVSAHISRYGYIPAAPVAAPGVSELFVSWVDDRQLAALDRTEPNYRRRVLDPGAHPVSFDGPAARLEGAGAVACHVYEGLHGCLADEAGRPMRLAPQRRLIGALLDASAELARVCGGTPEEFVARVRDPRVRDTAQRLLRGGRCVTGPAARAAA</sequence>
<accession>A0A7Y6ID18</accession>
<protein>
    <submittedName>
        <fullName evidence="2">Uncharacterized protein</fullName>
    </submittedName>
</protein>
<evidence type="ECO:0000256" key="1">
    <source>
        <dbReference type="SAM" id="MobiDB-lite"/>
    </source>
</evidence>
<dbReference type="RefSeq" id="WP_175593411.1">
    <property type="nucleotide sequence ID" value="NZ_JABWGN010000013.1"/>
</dbReference>
<organism evidence="2 3">
    <name type="scientific">Nonomuraea montanisoli</name>
    <dbReference type="NCBI Taxonomy" id="2741721"/>
    <lineage>
        <taxon>Bacteria</taxon>
        <taxon>Bacillati</taxon>
        <taxon>Actinomycetota</taxon>
        <taxon>Actinomycetes</taxon>
        <taxon>Streptosporangiales</taxon>
        <taxon>Streptosporangiaceae</taxon>
        <taxon>Nonomuraea</taxon>
    </lineage>
</organism>
<dbReference type="EMBL" id="JABWGN010000013">
    <property type="protein sequence ID" value="NUW35962.1"/>
    <property type="molecule type" value="Genomic_DNA"/>
</dbReference>
<keyword evidence="3" id="KW-1185">Reference proteome</keyword>
<name>A0A7Y6ID18_9ACTN</name>
<comment type="caution">
    <text evidence="2">The sequence shown here is derived from an EMBL/GenBank/DDBJ whole genome shotgun (WGS) entry which is preliminary data.</text>
</comment>
<feature type="region of interest" description="Disordered" evidence="1">
    <location>
        <begin position="1"/>
        <end position="20"/>
    </location>
</feature>
<dbReference type="AlphaFoldDB" id="A0A7Y6ID18"/>
<dbReference type="Proteomes" id="UP000586042">
    <property type="component" value="Unassembled WGS sequence"/>
</dbReference>
<gene>
    <name evidence="2" type="ORF">HTZ77_31765</name>
</gene>
<reference evidence="2 3" key="1">
    <citation type="submission" date="2020-06" db="EMBL/GenBank/DDBJ databases">
        <title>Nonomuraea sp. SMC257, a novel actinomycete isolated from soil.</title>
        <authorList>
            <person name="Chanama M."/>
        </authorList>
    </citation>
    <scope>NUCLEOTIDE SEQUENCE [LARGE SCALE GENOMIC DNA]</scope>
    <source>
        <strain evidence="2 3">SMC257</strain>
    </source>
</reference>
<evidence type="ECO:0000313" key="2">
    <source>
        <dbReference type="EMBL" id="NUW35962.1"/>
    </source>
</evidence>
<proteinExistence type="predicted"/>
<evidence type="ECO:0000313" key="3">
    <source>
        <dbReference type="Proteomes" id="UP000586042"/>
    </source>
</evidence>